<reference evidence="1" key="1">
    <citation type="submission" date="2016-10" db="EMBL/GenBank/DDBJ databases">
        <title>Chloroplast genomes as a tool to resolve red algal phylogenies: a case study in the Nemaliales.</title>
        <authorList>
            <person name="Costa J.F."/>
            <person name="Lin S.M."/>
            <person name="Macaya E.C."/>
            <person name="Fernandez-Garcia C."/>
            <person name="Verbruggen H."/>
        </authorList>
    </citation>
    <scope>NUCLEOTIDE SEQUENCE</scope>
    <source>
        <strain evidence="1">JFC0074</strain>
    </source>
</reference>
<dbReference type="RefSeq" id="YP_009313489.1">
    <property type="nucleotide sequence ID" value="NC_031657.1"/>
</dbReference>
<sequence length="95" mass="11217">MNIYMFTVQLATWPRKFISKQGQYYVYCFVKVPNPKKGKGYYYLYSIAAEEIGENLMHLYNKGDYLIIEGKIQKSKITKKMQLNIMKDYPIILSA</sequence>
<dbReference type="AlphaFoldDB" id="A0A1G4NST8"/>
<gene>
    <name evidence="1" type="primary">ycf41</name>
    <name evidence="1" type="ORF">JFC0074_105</name>
</gene>
<proteinExistence type="predicted"/>
<geneLocation type="chloroplast" evidence="1"/>
<accession>A0A1G4NST8</accession>
<name>A0A1G4NST8_9FLOR</name>
<organism evidence="1">
    <name type="scientific">Galaxaura rugosa</name>
    <dbReference type="NCBI Taxonomy" id="268570"/>
    <lineage>
        <taxon>Eukaryota</taxon>
        <taxon>Rhodophyta</taxon>
        <taxon>Florideophyceae</taxon>
        <taxon>Nemaliophycidae</taxon>
        <taxon>Nemaliales</taxon>
        <taxon>Galaxauraceae</taxon>
        <taxon>Galaxaura</taxon>
    </lineage>
</organism>
<evidence type="ECO:0008006" key="2">
    <source>
        <dbReference type="Google" id="ProtNLM"/>
    </source>
</evidence>
<keyword evidence="1" id="KW-0934">Plastid</keyword>
<protein>
    <recommendedName>
        <fullName evidence="2">Single-stranded DNA binding protein</fullName>
    </recommendedName>
</protein>
<reference evidence="1" key="2">
    <citation type="submission" date="2016-10" db="EMBL/GenBank/DDBJ databases">
        <authorList>
            <person name="de Groot N.N."/>
        </authorList>
    </citation>
    <scope>NUCLEOTIDE SEQUENCE</scope>
    <source>
        <strain evidence="1">JFC0074</strain>
    </source>
</reference>
<dbReference type="GeneID" id="29998754"/>
<evidence type="ECO:0000313" key="1">
    <source>
        <dbReference type="EMBL" id="SCW21743.1"/>
    </source>
</evidence>
<keyword evidence="1" id="KW-0150">Chloroplast</keyword>
<dbReference type="EMBL" id="LT622865">
    <property type="protein sequence ID" value="SCW21743.1"/>
    <property type="molecule type" value="Genomic_DNA"/>
</dbReference>